<dbReference type="Proteomes" id="UP001232019">
    <property type="component" value="Chromosome"/>
</dbReference>
<dbReference type="AlphaFoldDB" id="A0AA51X4S7"/>
<evidence type="ECO:0000313" key="2">
    <source>
        <dbReference type="EMBL" id="WNB17190.1"/>
    </source>
</evidence>
<evidence type="ECO:0000259" key="1">
    <source>
        <dbReference type="Pfam" id="PF18962"/>
    </source>
</evidence>
<protein>
    <submittedName>
        <fullName evidence="2">T9SS type A sorting domain-containing protein</fullName>
    </submittedName>
</protein>
<dbReference type="Pfam" id="PF18962">
    <property type="entry name" value="Por_Secre_tail"/>
    <property type="match status" value="1"/>
</dbReference>
<dbReference type="NCBIfam" id="TIGR04183">
    <property type="entry name" value="Por_Secre_tail"/>
    <property type="match status" value="1"/>
</dbReference>
<feature type="domain" description="Secretion system C-terminal sorting" evidence="1">
    <location>
        <begin position="997"/>
        <end position="1063"/>
    </location>
</feature>
<organism evidence="2">
    <name type="scientific">Marivirga arenosa</name>
    <dbReference type="NCBI Taxonomy" id="3059076"/>
    <lineage>
        <taxon>Bacteria</taxon>
        <taxon>Pseudomonadati</taxon>
        <taxon>Bacteroidota</taxon>
        <taxon>Cytophagia</taxon>
        <taxon>Cytophagales</taxon>
        <taxon>Marivirgaceae</taxon>
        <taxon>Marivirga</taxon>
    </lineage>
</organism>
<reference evidence="2" key="1">
    <citation type="submission" date="2023-08" db="EMBL/GenBank/DDBJ databases">
        <title>Comparative genomics and taxonomic characterization of three novel marine species of genus Marivirga.</title>
        <authorList>
            <person name="Muhammad N."/>
            <person name="Kim S.-G."/>
        </authorList>
    </citation>
    <scope>NUCLEOTIDE SEQUENCE</scope>
    <source>
        <strain evidence="2">BKB1-2</strain>
    </source>
</reference>
<gene>
    <name evidence="2" type="ORF">QYS47_33190</name>
</gene>
<name>A0AA51X4S7_9BACT</name>
<dbReference type="RefSeq" id="WP_322346537.1">
    <property type="nucleotide sequence ID" value="NZ_CP129968.2"/>
</dbReference>
<accession>A0AA51X4S7</accession>
<dbReference type="InterPro" id="IPR026444">
    <property type="entry name" value="Secre_tail"/>
</dbReference>
<dbReference type="EMBL" id="CP129968">
    <property type="protein sequence ID" value="WNB17190.1"/>
    <property type="molecule type" value="Genomic_DNA"/>
</dbReference>
<dbReference type="KEGG" id="marp:QYS47_33190"/>
<sequence length="1065" mass="119211">MKLLPKTSLLSILLFLLFQSILLAQTAWINEFHYDNEGSDVNEFVEIVIKDVSSYDLSLFQFYLFNGSNGETYGNTYNLTEFTPADVENGFSIFYLEISGIQNGPDGFALEYDGSLLQFISYEGSFLGVGGPADNIESIDVGVSESNSSTLLNQSLQLTGDGVEYGDYSWLEPSDATKGQINEGQSFMLPCTAPDEQAIFLTVEEEDISENQIQLNWQRGNGDAVLVLLKESQPVDAIPENGVTYNADADLSNELADEIGNGNYVVYSGTGDFVNLSGLNSNTGYHFSIFEYFDDTYCYSLIDEVLVVNTNININSDSDIQNPEQPLESGIITINNSSESSSIDVFKFNIIDFGSGDGLPTIIEKVVIEKGPENTVLDWSEIIKGAKLINDGTEIETIQTVIYEDSLLFNFENQQFEISDGDTAKIVLSIWIEEIFEDELLMDFSIPTLHSFEVYSTGSFLLDTLSNQILSNSFQLDVQADQLSIESTTDHYYVNDTFSIGISALDSFENLDVMDRTITISHGGSGTLSITSNVELIDGKLLLSNLKYNQEEEITITFTDGVLSSDYIIEFKETTIEIDSSDFNNDFGLIYYPNNSNASSFTLSAQNLQDSLLIISPPHFELSLNEEFTQAFDTIFFSDYLIEDQEIFVRFSPESAIGDQILDSLKISTKGADQLYLILSAEEATLETESIKNIKNYDLGSRVKFNARVIGGASHFDSLRAVQDSTDGILIQGAEVPQLAFGDSVQLVGTLIQSKYGATITIEEPINILSQDSSSIAAIDMHEKDFLQFEFMRIKLDSLNFIEEGFFENENYEVIALSGDTLKLVLSKKLGLLGELIPYGYFDFQGLLMHLDRQLFLYPEFENDLIELKRESKIIIESTDSIEFESVQIYDYSEPQFYALKVENVSSDLLIECTDNFQVSLFEKSNYDKSIQLPVDIYGNLPRIKVYVRFAPESGNQGKILGQIIHSSKDQKQIINLMGVETLITSNDRSSANNLKVYPNPANSYLIIEVRSDKYQAYKILNIEGKEVLKGKFKSRVDISKLEIGVYKLILLNEDEIVFKKFIKK</sequence>
<proteinExistence type="predicted"/>